<dbReference type="EMBL" id="JBHMEP010000001">
    <property type="protein sequence ID" value="MFB9134470.1"/>
    <property type="molecule type" value="Genomic_DNA"/>
</dbReference>
<keyword evidence="3" id="KW-1185">Reference proteome</keyword>
<reference evidence="2 3" key="1">
    <citation type="submission" date="2024-09" db="EMBL/GenBank/DDBJ databases">
        <authorList>
            <person name="Sun Q."/>
            <person name="Mori K."/>
        </authorList>
    </citation>
    <scope>NUCLEOTIDE SEQUENCE [LARGE SCALE GENOMIC DNA]</scope>
    <source>
        <strain evidence="2 3">CECT 8064</strain>
    </source>
</reference>
<protein>
    <recommendedName>
        <fullName evidence="4">Tyr recombinase domain-containing protein</fullName>
    </recommendedName>
</protein>
<evidence type="ECO:0008006" key="4">
    <source>
        <dbReference type="Google" id="ProtNLM"/>
    </source>
</evidence>
<sequence>MKVITETKLSYLGKEYYIFQDKEGNVIWPATDFMISRIRDEEDQPSTLDTYRKALKRLYLFLDENNINWLNMNDGYLGKFRNWCLELTIENPRHRGYINKARQTVNHDYLEPIYTFYYWAQKQKIYLPTLLGPCTMEGPAFQITSELPNRDEARRNGRKEPAKIFLYPKRFRNVPKNKDSKSAEDHQVTELQDYIIQNFKDYEAECLLMISRIIGDTGTRPVAMASFIQSQFIGSDVEKKLFDNSHNKLEVRPLKQKGGNSMPIEFPIGTALAVRTFIKHTLIPFIKKNQYEEHHGHLFLKPNSGIPLQPSDITKIFSTITTKLGWPKGQSLYSLRHRYANDELDRELAISHELGFDTSEPVIRHQVSKKMTHRSEKSLQEYVESRQRYGAKTTASRQATKIKELEATVANQAIETKQALEKAQELSELAESSALKINQLKNRISQLEQNTEEMTRKK</sequence>
<gene>
    <name evidence="2" type="ORF">ACFFUV_05720</name>
</gene>
<evidence type="ECO:0000313" key="3">
    <source>
        <dbReference type="Proteomes" id="UP001589645"/>
    </source>
</evidence>
<comment type="caution">
    <text evidence="2">The sequence shown here is derived from an EMBL/GenBank/DDBJ whole genome shotgun (WGS) entry which is preliminary data.</text>
</comment>
<dbReference type="Proteomes" id="UP001589645">
    <property type="component" value="Unassembled WGS sequence"/>
</dbReference>
<organism evidence="2 3">
    <name type="scientific">Vibrio olivae</name>
    <dbReference type="NCBI Taxonomy" id="1243002"/>
    <lineage>
        <taxon>Bacteria</taxon>
        <taxon>Pseudomonadati</taxon>
        <taxon>Pseudomonadota</taxon>
        <taxon>Gammaproteobacteria</taxon>
        <taxon>Vibrionales</taxon>
        <taxon>Vibrionaceae</taxon>
        <taxon>Vibrio</taxon>
    </lineage>
</organism>
<feature type="coiled-coil region" evidence="1">
    <location>
        <begin position="402"/>
        <end position="457"/>
    </location>
</feature>
<dbReference type="RefSeq" id="WP_390190385.1">
    <property type="nucleotide sequence ID" value="NZ_JBHMEP010000001.1"/>
</dbReference>
<keyword evidence="1" id="KW-0175">Coiled coil</keyword>
<name>A0ABV5HKG9_9VIBR</name>
<dbReference type="Gene3D" id="1.10.443.10">
    <property type="entry name" value="Intergrase catalytic core"/>
    <property type="match status" value="1"/>
</dbReference>
<accession>A0ABV5HKG9</accession>
<evidence type="ECO:0000313" key="2">
    <source>
        <dbReference type="EMBL" id="MFB9134470.1"/>
    </source>
</evidence>
<proteinExistence type="predicted"/>
<dbReference type="InterPro" id="IPR013762">
    <property type="entry name" value="Integrase-like_cat_sf"/>
</dbReference>
<evidence type="ECO:0000256" key="1">
    <source>
        <dbReference type="SAM" id="Coils"/>
    </source>
</evidence>